<keyword evidence="2" id="KW-1185">Reference proteome</keyword>
<name>A0A1I1EYA8_9GAMM</name>
<dbReference type="RefSeq" id="WP_091959487.1">
    <property type="nucleotide sequence ID" value="NZ_FOLH01000001.1"/>
</dbReference>
<gene>
    <name evidence="1" type="ORF">SAMN05660443_0812</name>
</gene>
<dbReference type="AlphaFoldDB" id="A0A1I1EYA8"/>
<proteinExistence type="predicted"/>
<dbReference type="OrthoDB" id="5791639at2"/>
<evidence type="ECO:0000313" key="1">
    <source>
        <dbReference type="EMBL" id="SFB89930.1"/>
    </source>
</evidence>
<protein>
    <submittedName>
        <fullName evidence="1">Uncharacterized protein</fullName>
    </submittedName>
</protein>
<reference evidence="1 2" key="1">
    <citation type="submission" date="2016-10" db="EMBL/GenBank/DDBJ databases">
        <authorList>
            <person name="de Groot N.N."/>
        </authorList>
    </citation>
    <scope>NUCLEOTIDE SEQUENCE [LARGE SCALE GENOMIC DNA]</scope>
    <source>
        <strain evidence="1 2">DSM 18438</strain>
    </source>
</reference>
<sequence length="639" mass="70742">MSSCLVPRSTRILLMLILALVGSSLTSNLAAETRQSLVTADATVAASERQAVMGISRLGLEANRFTFPVFYTPHEGPTIPVGNWSVRISQEYADAILADNLSFIIPARYDRLVFENSQARFETATQVFSGLDVRQVIPELSQATRSYAEYREYLLDHLNHHIAPSMEEILGAAAEARYQEMNARERGTFITERARQTGMPAEVLEALISSSYAFGFYLPELRGRINIRQIERKRFDGSTYYVYQTTLAAPLKTRMLVYAFDGEQFTTQIELDAVPDGFFEGLSQQMSASASITTAWLPRERHAQQIFDDVFELSFKDSTIALSTRLKENRAFAVATPVIDATPEEIGLKVGNQEDIRVDQPFTFNRTIDGKETTIGWGRVRLAGNTCLILPEEERIASRAQLISGQVDEFDLAVEHPWTGVYGRTAFTQSMTELEIDGQATGAGNASFIELGFISNLGFLLNNRSFSEIWTNLDLGLGLLSNGEGNFDNLDGKGAIRVRFGAEKRFHMGYGLYASAGADLGYEQHNYAKPGGPSGLKDDFKVQTANLIPRAEIGYYINPNLKIYGGAAYNLPFYTDYEWDNGDSMTEDLSMMGGLSVQAGIAFHLGFAGPFASMMARPSTECEVLRDARLEAQAAEQAE</sequence>
<accession>A0A1I1EYA8</accession>
<evidence type="ECO:0000313" key="2">
    <source>
        <dbReference type="Proteomes" id="UP000199058"/>
    </source>
</evidence>
<organism evidence="1 2">
    <name type="scientific">Marinospirillum celere</name>
    <dbReference type="NCBI Taxonomy" id="1122252"/>
    <lineage>
        <taxon>Bacteria</taxon>
        <taxon>Pseudomonadati</taxon>
        <taxon>Pseudomonadota</taxon>
        <taxon>Gammaproteobacteria</taxon>
        <taxon>Oceanospirillales</taxon>
        <taxon>Oceanospirillaceae</taxon>
        <taxon>Marinospirillum</taxon>
    </lineage>
</organism>
<dbReference type="STRING" id="1122252.SAMN05660443_0812"/>
<dbReference type="Proteomes" id="UP000199058">
    <property type="component" value="Unassembled WGS sequence"/>
</dbReference>
<dbReference type="EMBL" id="FOLH01000001">
    <property type="protein sequence ID" value="SFB89930.1"/>
    <property type="molecule type" value="Genomic_DNA"/>
</dbReference>